<evidence type="ECO:0000256" key="4">
    <source>
        <dbReference type="ARBA" id="ARBA00022553"/>
    </source>
</evidence>
<proteinExistence type="predicted"/>
<comment type="catalytic activity">
    <reaction evidence="1">
        <text>ATP + protein L-histidine = ADP + protein N-phospho-L-histidine.</text>
        <dbReference type="EC" id="2.7.13.3"/>
    </reaction>
</comment>
<dbReference type="SMART" id="SM00388">
    <property type="entry name" value="HisKA"/>
    <property type="match status" value="1"/>
</dbReference>
<dbReference type="InterPro" id="IPR036890">
    <property type="entry name" value="HATPase_C_sf"/>
</dbReference>
<keyword evidence="5" id="KW-0808">Transferase</keyword>
<dbReference type="Gene3D" id="1.10.287.130">
    <property type="match status" value="1"/>
</dbReference>
<evidence type="ECO:0000256" key="9">
    <source>
        <dbReference type="ARBA" id="ARBA00023012"/>
    </source>
</evidence>
<dbReference type="Pfam" id="PF02518">
    <property type="entry name" value="HATPase_c"/>
    <property type="match status" value="1"/>
</dbReference>
<dbReference type="InterPro" id="IPR003660">
    <property type="entry name" value="HAMP_dom"/>
</dbReference>
<evidence type="ECO:0000313" key="16">
    <source>
        <dbReference type="Proteomes" id="UP001056336"/>
    </source>
</evidence>
<evidence type="ECO:0000256" key="8">
    <source>
        <dbReference type="ARBA" id="ARBA00022989"/>
    </source>
</evidence>
<evidence type="ECO:0000313" key="15">
    <source>
        <dbReference type="EMBL" id="UQX86614.1"/>
    </source>
</evidence>
<keyword evidence="12" id="KW-0732">Signal</keyword>
<evidence type="ECO:0000256" key="6">
    <source>
        <dbReference type="ARBA" id="ARBA00022692"/>
    </source>
</evidence>
<dbReference type="EC" id="2.7.13.3" evidence="3"/>
<dbReference type="Proteomes" id="UP001056336">
    <property type="component" value="Chromosome"/>
</dbReference>
<feature type="chain" id="PRO_5045503961" description="histidine kinase" evidence="12">
    <location>
        <begin position="21"/>
        <end position="448"/>
    </location>
</feature>
<dbReference type="RefSeq" id="WP_249768946.1">
    <property type="nucleotide sequence ID" value="NZ_CP097332.1"/>
</dbReference>
<evidence type="ECO:0000259" key="14">
    <source>
        <dbReference type="PROSITE" id="PS50885"/>
    </source>
</evidence>
<dbReference type="Pfam" id="PF00672">
    <property type="entry name" value="HAMP"/>
    <property type="match status" value="1"/>
</dbReference>
<evidence type="ECO:0000256" key="7">
    <source>
        <dbReference type="ARBA" id="ARBA00022777"/>
    </source>
</evidence>
<feature type="transmembrane region" description="Helical" evidence="11">
    <location>
        <begin position="151"/>
        <end position="171"/>
    </location>
</feature>
<dbReference type="PANTHER" id="PTHR45436">
    <property type="entry name" value="SENSOR HISTIDINE KINASE YKOH"/>
    <property type="match status" value="1"/>
</dbReference>
<dbReference type="SUPFAM" id="SSF55874">
    <property type="entry name" value="ATPase domain of HSP90 chaperone/DNA topoisomerase II/histidine kinase"/>
    <property type="match status" value="1"/>
</dbReference>
<comment type="subcellular location">
    <subcellularLocation>
        <location evidence="2">Cell membrane</location>
    </subcellularLocation>
</comment>
<reference evidence="15" key="2">
    <citation type="submission" date="2022-05" db="EMBL/GenBank/DDBJ databases">
        <authorList>
            <person name="Kim J.-S."/>
            <person name="Lee K."/>
            <person name="Suh M."/>
            <person name="Eom M."/>
            <person name="Kim J.-S."/>
            <person name="Kim D.-S."/>
            <person name="Ko S.-H."/>
            <person name="Shin Y."/>
            <person name="Lee J.-S."/>
        </authorList>
    </citation>
    <scope>NUCLEOTIDE SEQUENCE</scope>
    <source>
        <strain evidence="15">N237</strain>
    </source>
</reference>
<dbReference type="PRINTS" id="PR00344">
    <property type="entry name" value="BCTRLSENSOR"/>
</dbReference>
<feature type="domain" description="Histidine kinase" evidence="13">
    <location>
        <begin position="234"/>
        <end position="439"/>
    </location>
</feature>
<dbReference type="SUPFAM" id="SSF158472">
    <property type="entry name" value="HAMP domain-like"/>
    <property type="match status" value="1"/>
</dbReference>
<keyword evidence="4" id="KW-0597">Phosphoprotein</keyword>
<dbReference type="InterPro" id="IPR003661">
    <property type="entry name" value="HisK_dim/P_dom"/>
</dbReference>
<dbReference type="SMART" id="SM00387">
    <property type="entry name" value="HATPase_c"/>
    <property type="match status" value="1"/>
</dbReference>
<dbReference type="InterPro" id="IPR005467">
    <property type="entry name" value="His_kinase_dom"/>
</dbReference>
<keyword evidence="16" id="KW-1185">Reference proteome</keyword>
<keyword evidence="10 11" id="KW-0472">Membrane</keyword>
<name>A0ABY4QRU4_9ACTN</name>
<dbReference type="InterPro" id="IPR003594">
    <property type="entry name" value="HATPase_dom"/>
</dbReference>
<dbReference type="Gene3D" id="6.10.340.10">
    <property type="match status" value="1"/>
</dbReference>
<gene>
    <name evidence="15" type="ORF">M6D93_09835</name>
</gene>
<evidence type="ECO:0000256" key="3">
    <source>
        <dbReference type="ARBA" id="ARBA00012438"/>
    </source>
</evidence>
<dbReference type="PROSITE" id="PS50109">
    <property type="entry name" value="HIS_KIN"/>
    <property type="match status" value="1"/>
</dbReference>
<dbReference type="InterPro" id="IPR050428">
    <property type="entry name" value="TCS_sensor_his_kinase"/>
</dbReference>
<dbReference type="SUPFAM" id="SSF47384">
    <property type="entry name" value="Homodimeric domain of signal transducing histidine kinase"/>
    <property type="match status" value="1"/>
</dbReference>
<dbReference type="Pfam" id="PF00512">
    <property type="entry name" value="HisKA"/>
    <property type="match status" value="1"/>
</dbReference>
<keyword evidence="9" id="KW-0902">Two-component regulatory system</keyword>
<dbReference type="SMART" id="SM00304">
    <property type="entry name" value="HAMP"/>
    <property type="match status" value="1"/>
</dbReference>
<accession>A0ABY4QRU4</accession>
<dbReference type="InterPro" id="IPR036097">
    <property type="entry name" value="HisK_dim/P_sf"/>
</dbReference>
<feature type="signal peptide" evidence="12">
    <location>
        <begin position="1"/>
        <end position="20"/>
    </location>
</feature>
<evidence type="ECO:0000256" key="12">
    <source>
        <dbReference type="SAM" id="SignalP"/>
    </source>
</evidence>
<dbReference type="PROSITE" id="PS50885">
    <property type="entry name" value="HAMP"/>
    <property type="match status" value="1"/>
</dbReference>
<dbReference type="Gene3D" id="3.30.565.10">
    <property type="entry name" value="Histidine kinase-like ATPase, C-terminal domain"/>
    <property type="match status" value="1"/>
</dbReference>
<evidence type="ECO:0000256" key="2">
    <source>
        <dbReference type="ARBA" id="ARBA00004236"/>
    </source>
</evidence>
<keyword evidence="6 11" id="KW-0812">Transmembrane</keyword>
<dbReference type="CDD" id="cd00082">
    <property type="entry name" value="HisKA"/>
    <property type="match status" value="1"/>
</dbReference>
<reference evidence="15" key="1">
    <citation type="journal article" date="2018" name="Int. J. Syst. Evol. Microbiol.">
        <title>Jatrophihabitans telluris sp. nov., isolated from sediment soil of lava forest wetlands and the emended description of the genus Jatrophihabitans.</title>
        <authorList>
            <person name="Lee K.C."/>
            <person name="Suh M.K."/>
            <person name="Eom M.K."/>
            <person name="Kim K.K."/>
            <person name="Kim J.S."/>
            <person name="Kim D.S."/>
            <person name="Ko S.H."/>
            <person name="Shin Y.K."/>
            <person name="Lee J.S."/>
        </authorList>
    </citation>
    <scope>NUCLEOTIDE SEQUENCE</scope>
    <source>
        <strain evidence="15">N237</strain>
    </source>
</reference>
<protein>
    <recommendedName>
        <fullName evidence="3">histidine kinase</fullName>
        <ecNumber evidence="3">2.7.13.3</ecNumber>
    </recommendedName>
</protein>
<evidence type="ECO:0000256" key="1">
    <source>
        <dbReference type="ARBA" id="ARBA00000085"/>
    </source>
</evidence>
<dbReference type="CDD" id="cd06225">
    <property type="entry name" value="HAMP"/>
    <property type="match status" value="1"/>
</dbReference>
<dbReference type="GO" id="GO:0016301">
    <property type="term" value="F:kinase activity"/>
    <property type="evidence" value="ECO:0007669"/>
    <property type="project" value="UniProtKB-KW"/>
</dbReference>
<evidence type="ECO:0000256" key="5">
    <source>
        <dbReference type="ARBA" id="ARBA00022679"/>
    </source>
</evidence>
<dbReference type="EMBL" id="CP097332">
    <property type="protein sequence ID" value="UQX86614.1"/>
    <property type="molecule type" value="Genomic_DNA"/>
</dbReference>
<keyword evidence="8 11" id="KW-1133">Transmembrane helix</keyword>
<evidence type="ECO:0000256" key="10">
    <source>
        <dbReference type="ARBA" id="ARBA00023136"/>
    </source>
</evidence>
<evidence type="ECO:0000259" key="13">
    <source>
        <dbReference type="PROSITE" id="PS50109"/>
    </source>
</evidence>
<dbReference type="InterPro" id="IPR004358">
    <property type="entry name" value="Sig_transdc_His_kin-like_C"/>
</dbReference>
<keyword evidence="7 15" id="KW-0418">Kinase</keyword>
<dbReference type="PANTHER" id="PTHR45436:SF5">
    <property type="entry name" value="SENSOR HISTIDINE KINASE TRCS"/>
    <property type="match status" value="1"/>
</dbReference>
<evidence type="ECO:0000256" key="11">
    <source>
        <dbReference type="SAM" id="Phobius"/>
    </source>
</evidence>
<dbReference type="CDD" id="cd00075">
    <property type="entry name" value="HATPase"/>
    <property type="match status" value="1"/>
</dbReference>
<feature type="domain" description="HAMP" evidence="14">
    <location>
        <begin position="173"/>
        <end position="226"/>
    </location>
</feature>
<sequence>MTLRTKVTVALIVLSALATAAIGTLSYLSTADRLRSEIDTSLRDVASYAVAQTGGGGHDRAPDGHAAVQLQTVLVQQISADGSVLSAPGGLAVPVTATDTAVASGRTGDVYRDVTIAGRPYRMLTVPGEHGAVQVLRPLAESRGVLSALRLRILIAAVAVILGAAICGWLVSRQITRRLRELAAAAGLVGQTGNLDVTIEAGGNDETGQVARAFNRMLAALDRSQLAQRRLVQDAGHELRTPLTSLRTNLDVLARHPGLDADQQRSIVSDLQGETRELTSLVNELVELSLGGAGQAKPQYLTVAEVVGPVIERARRRSGRAITVRADESVVFAVPGQLERALANLLDNAIKFSPDGSAVEVSVDRGRISVRDHGPGLDVADVPRVFDRFYRSDRARQLPGSGLGLSMVLDLAQRAGGSVFAANHPDGGADVGLWLPPAPTLQPGFNPS</sequence>
<organism evidence="15 16">
    <name type="scientific">Jatrophihabitans telluris</name>
    <dbReference type="NCBI Taxonomy" id="2038343"/>
    <lineage>
        <taxon>Bacteria</taxon>
        <taxon>Bacillati</taxon>
        <taxon>Actinomycetota</taxon>
        <taxon>Actinomycetes</taxon>
        <taxon>Jatrophihabitantales</taxon>
        <taxon>Jatrophihabitantaceae</taxon>
        <taxon>Jatrophihabitans</taxon>
    </lineage>
</organism>